<keyword evidence="2" id="KW-1185">Reference proteome</keyword>
<name>A0A9Q1JIS2_9CARY</name>
<sequence length="212" mass="23979">MTRIKKAQPDHFADLNEQQVKAKDALELVQLHLLQDPFNKELRDQEAKCRAHYIGILTSMMSLTKQQCKLDWISNGDDCTKFFFAKAKQRKLATYIYSIQDAGGNQVKGFDQVGKVILPFYKQLLGKQTTTRSCIDRIVINAGSILSFEQQVAMCTEFSDKEIKETMFSIPNIESPGPNGYNSGFYKSTMAHFGTFGVLDKCKHQSAPYNEG</sequence>
<evidence type="ECO:0000313" key="1">
    <source>
        <dbReference type="EMBL" id="KAJ8427052.1"/>
    </source>
</evidence>
<proteinExistence type="predicted"/>
<accession>A0A9Q1JIS2</accession>
<reference evidence="1" key="1">
    <citation type="submission" date="2022-04" db="EMBL/GenBank/DDBJ databases">
        <title>Carnegiea gigantea Genome sequencing and assembly v2.</title>
        <authorList>
            <person name="Copetti D."/>
            <person name="Sanderson M.J."/>
            <person name="Burquez A."/>
            <person name="Wojciechowski M.F."/>
        </authorList>
    </citation>
    <scope>NUCLEOTIDE SEQUENCE</scope>
    <source>
        <strain evidence="1">SGP5-SGP5p</strain>
        <tissue evidence="1">Aerial part</tissue>
    </source>
</reference>
<organism evidence="1 2">
    <name type="scientific">Carnegiea gigantea</name>
    <dbReference type="NCBI Taxonomy" id="171969"/>
    <lineage>
        <taxon>Eukaryota</taxon>
        <taxon>Viridiplantae</taxon>
        <taxon>Streptophyta</taxon>
        <taxon>Embryophyta</taxon>
        <taxon>Tracheophyta</taxon>
        <taxon>Spermatophyta</taxon>
        <taxon>Magnoliopsida</taxon>
        <taxon>eudicotyledons</taxon>
        <taxon>Gunneridae</taxon>
        <taxon>Pentapetalae</taxon>
        <taxon>Caryophyllales</taxon>
        <taxon>Cactineae</taxon>
        <taxon>Cactaceae</taxon>
        <taxon>Cactoideae</taxon>
        <taxon>Echinocereeae</taxon>
        <taxon>Carnegiea</taxon>
    </lineage>
</organism>
<dbReference type="EMBL" id="JAKOGI010001196">
    <property type="protein sequence ID" value="KAJ8427052.1"/>
    <property type="molecule type" value="Genomic_DNA"/>
</dbReference>
<dbReference type="OrthoDB" id="1194645at2759"/>
<protein>
    <submittedName>
        <fullName evidence="1">Uncharacterized protein</fullName>
    </submittedName>
</protein>
<evidence type="ECO:0000313" key="2">
    <source>
        <dbReference type="Proteomes" id="UP001153076"/>
    </source>
</evidence>
<dbReference type="Proteomes" id="UP001153076">
    <property type="component" value="Unassembled WGS sequence"/>
</dbReference>
<dbReference type="AlphaFoldDB" id="A0A9Q1JIS2"/>
<comment type="caution">
    <text evidence="1">The sequence shown here is derived from an EMBL/GenBank/DDBJ whole genome shotgun (WGS) entry which is preliminary data.</text>
</comment>
<gene>
    <name evidence="1" type="ORF">Cgig2_020910</name>
</gene>